<dbReference type="Proteomes" id="UP000663864">
    <property type="component" value="Unassembled WGS sequence"/>
</dbReference>
<accession>A0A819W2H8</accession>
<evidence type="ECO:0000313" key="3">
    <source>
        <dbReference type="EMBL" id="CAF4119203.1"/>
    </source>
</evidence>
<evidence type="ECO:0000313" key="2">
    <source>
        <dbReference type="EMBL" id="CAF1480177.1"/>
    </source>
</evidence>
<feature type="region of interest" description="Disordered" evidence="1">
    <location>
        <begin position="25"/>
        <end position="44"/>
    </location>
</feature>
<dbReference type="Proteomes" id="UP000663836">
    <property type="component" value="Unassembled WGS sequence"/>
</dbReference>
<gene>
    <name evidence="3" type="ORF">JBS370_LOCUS32555</name>
    <name evidence="2" type="ORF">ZHD862_LOCUS36525</name>
</gene>
<dbReference type="AlphaFoldDB" id="A0A819W2H8"/>
<reference evidence="3" key="1">
    <citation type="submission" date="2021-02" db="EMBL/GenBank/DDBJ databases">
        <authorList>
            <person name="Nowell W R."/>
        </authorList>
    </citation>
    <scope>NUCLEOTIDE SEQUENCE</scope>
</reference>
<evidence type="ECO:0000313" key="4">
    <source>
        <dbReference type="Proteomes" id="UP000663836"/>
    </source>
</evidence>
<dbReference type="EMBL" id="CAJOBD010008702">
    <property type="protein sequence ID" value="CAF4119203.1"/>
    <property type="molecule type" value="Genomic_DNA"/>
</dbReference>
<protein>
    <submittedName>
        <fullName evidence="3">Uncharacterized protein</fullName>
    </submittedName>
</protein>
<name>A0A819W2H8_9BILA</name>
<dbReference type="EMBL" id="CAJNOT010006008">
    <property type="protein sequence ID" value="CAF1480177.1"/>
    <property type="molecule type" value="Genomic_DNA"/>
</dbReference>
<organism evidence="3 4">
    <name type="scientific">Rotaria sordida</name>
    <dbReference type="NCBI Taxonomy" id="392033"/>
    <lineage>
        <taxon>Eukaryota</taxon>
        <taxon>Metazoa</taxon>
        <taxon>Spiralia</taxon>
        <taxon>Gnathifera</taxon>
        <taxon>Rotifera</taxon>
        <taxon>Eurotatoria</taxon>
        <taxon>Bdelloidea</taxon>
        <taxon>Philodinida</taxon>
        <taxon>Philodinidae</taxon>
        <taxon>Rotaria</taxon>
    </lineage>
</organism>
<sequence>MYEQVQMDPKEAIVNLNGLASRTQQIQDHPCNGGNNGIDMTSNTMNGQVMEHQTNMDIDGRNIISSDIRTETPNKQGRNLIDGDINNMQSSKNRRTRGVFGMKD</sequence>
<proteinExistence type="predicted"/>
<feature type="region of interest" description="Disordered" evidence="1">
    <location>
        <begin position="72"/>
        <end position="104"/>
    </location>
</feature>
<comment type="caution">
    <text evidence="3">The sequence shown here is derived from an EMBL/GenBank/DDBJ whole genome shotgun (WGS) entry which is preliminary data.</text>
</comment>
<evidence type="ECO:0000256" key="1">
    <source>
        <dbReference type="SAM" id="MobiDB-lite"/>
    </source>
</evidence>